<reference evidence="7 8" key="1">
    <citation type="journal article" date="2013" name="Int. J. Syst. Evol. Microbiol.">
        <title>Comamonas guangdongensis sp. nov., isolated from subterranean forest sediment, and emended description of the genus Comamonas.</title>
        <authorList>
            <person name="Zhang J."/>
            <person name="Wang Y."/>
            <person name="Zhou S."/>
            <person name="Wu C."/>
            <person name="He J."/>
            <person name="Li F."/>
        </authorList>
    </citation>
    <scope>NUCLEOTIDE SEQUENCE [LARGE SCALE GENOMIC DNA]</scope>
    <source>
        <strain evidence="7 8">CCTCC AB2011133</strain>
    </source>
</reference>
<keyword evidence="4" id="KW-0067">ATP-binding</keyword>
<comment type="caution">
    <text evidence="7">The sequence shown here is derived from an EMBL/GenBank/DDBJ whole genome shotgun (WGS) entry which is preliminary data.</text>
</comment>
<dbReference type="InterPro" id="IPR020845">
    <property type="entry name" value="AMP-binding_CS"/>
</dbReference>
<gene>
    <name evidence="7" type="ORF">AB6724_15960</name>
</gene>
<protein>
    <submittedName>
        <fullName evidence="7">Long-chain-acyl-CoA synthetase</fullName>
        <ecNumber evidence="7">6.2.1.3</ecNumber>
    </submittedName>
</protein>
<dbReference type="PANTHER" id="PTHR43107:SF15">
    <property type="entry name" value="FATTY ACID TRANSPORT PROTEIN 3, ISOFORM A"/>
    <property type="match status" value="1"/>
</dbReference>
<comment type="similarity">
    <text evidence="1">Belongs to the ATP-dependent AMP-binding enzyme family.</text>
</comment>
<dbReference type="Gene3D" id="3.30.300.30">
    <property type="match status" value="1"/>
</dbReference>
<evidence type="ECO:0000313" key="8">
    <source>
        <dbReference type="Proteomes" id="UP001561046"/>
    </source>
</evidence>
<dbReference type="NCBIfam" id="NF006134">
    <property type="entry name" value="PRK08279.1"/>
    <property type="match status" value="1"/>
</dbReference>
<dbReference type="Proteomes" id="UP001561046">
    <property type="component" value="Unassembled WGS sequence"/>
</dbReference>
<dbReference type="PROSITE" id="PS00455">
    <property type="entry name" value="AMP_BINDING"/>
    <property type="match status" value="1"/>
</dbReference>
<feature type="compositionally biased region" description="Polar residues" evidence="5">
    <location>
        <begin position="1"/>
        <end position="14"/>
    </location>
</feature>
<name>A0ABV3ZYU6_9BURK</name>
<evidence type="ECO:0000256" key="5">
    <source>
        <dbReference type="SAM" id="MobiDB-lite"/>
    </source>
</evidence>
<organism evidence="7 8">
    <name type="scientific">Comamonas guangdongensis</name>
    <dbReference type="NCBI Taxonomy" id="510515"/>
    <lineage>
        <taxon>Bacteria</taxon>
        <taxon>Pseudomonadati</taxon>
        <taxon>Pseudomonadota</taxon>
        <taxon>Betaproteobacteria</taxon>
        <taxon>Burkholderiales</taxon>
        <taxon>Comamonadaceae</taxon>
        <taxon>Comamonas</taxon>
    </lineage>
</organism>
<dbReference type="InterPro" id="IPR000873">
    <property type="entry name" value="AMP-dep_synth/lig_dom"/>
</dbReference>
<dbReference type="Gene3D" id="3.40.50.12780">
    <property type="entry name" value="N-terminal domain of ligase-like"/>
    <property type="match status" value="1"/>
</dbReference>
<feature type="domain" description="AMP-dependent synthetase/ligase" evidence="6">
    <location>
        <begin position="38"/>
        <end position="395"/>
    </location>
</feature>
<keyword evidence="2 7" id="KW-0436">Ligase</keyword>
<accession>A0ABV3ZYU6</accession>
<dbReference type="InterPro" id="IPR045851">
    <property type="entry name" value="AMP-bd_C_sf"/>
</dbReference>
<sequence length="603" mass="66846">MSATGIVSREQTQQKLDRRGPVAARYMASTPYTTADRLEECARNFGERIFLTEGDVRYTYAQFNQRANQVARALRAQGVKKGDVVAMAIENRAAFFFAWFGIAKLGAVAAFINTHVAGKPLVHALEVTQSHAVIVGEECAGRFAATEGLNTALNYWHWPDEDRRAEAGVLAQFGADLQALSMAEDGGDTPLAWREGVKAGDTAQYIFTSGTTGLPKAAVISHARWLMAGDSMQILWEISGDDCFYCFLPLYHGAASMSLTSTAMSAGARIVVRRKFSRSEFWNDIRRHEISFCQYVGEICRFLLSVPPAADDRQHTLRKMAGTGLSPEIWQQWTARFGEQFQIYEGWGGTESNTNTINLDNRVGSCGRVPFWEKTNLRLVRYDQEKGDYIRDENGFLQLAGVNEPGEAIGMVIDYPDVVAGRFEGYTNAEASEKKLLRNVFRPGDVWWTSGDLLRCDEEGYCWFVDRIGDTFRWKSENVSTMEVGDALGDFGGLDAITVYGVQVPGHGGRAGMAALVMNGGASFDPKAFWELAIARLPRYAAPLFVRLMDTPDMTGNYKLRKVDLQKQGYDGAQTGDPLFVRNDRLQTYVPLSAAAIEEALRG</sequence>
<dbReference type="GO" id="GO:0004467">
    <property type="term" value="F:long-chain fatty acid-CoA ligase activity"/>
    <property type="evidence" value="ECO:0007669"/>
    <property type="project" value="UniProtKB-EC"/>
</dbReference>
<evidence type="ECO:0000256" key="4">
    <source>
        <dbReference type="ARBA" id="ARBA00022840"/>
    </source>
</evidence>
<dbReference type="PANTHER" id="PTHR43107">
    <property type="entry name" value="LONG-CHAIN FATTY ACID TRANSPORT PROTEIN"/>
    <property type="match status" value="1"/>
</dbReference>
<feature type="region of interest" description="Disordered" evidence="5">
    <location>
        <begin position="1"/>
        <end position="20"/>
    </location>
</feature>
<keyword evidence="8" id="KW-1185">Reference proteome</keyword>
<evidence type="ECO:0000313" key="7">
    <source>
        <dbReference type="EMBL" id="MEX8194329.1"/>
    </source>
</evidence>
<evidence type="ECO:0000256" key="3">
    <source>
        <dbReference type="ARBA" id="ARBA00022741"/>
    </source>
</evidence>
<dbReference type="Pfam" id="PF00501">
    <property type="entry name" value="AMP-binding"/>
    <property type="match status" value="1"/>
</dbReference>
<dbReference type="EMBL" id="JBFYGN010000020">
    <property type="protein sequence ID" value="MEX8194329.1"/>
    <property type="molecule type" value="Genomic_DNA"/>
</dbReference>
<evidence type="ECO:0000259" key="6">
    <source>
        <dbReference type="Pfam" id="PF00501"/>
    </source>
</evidence>
<dbReference type="InterPro" id="IPR042099">
    <property type="entry name" value="ANL_N_sf"/>
</dbReference>
<evidence type="ECO:0000256" key="2">
    <source>
        <dbReference type="ARBA" id="ARBA00022598"/>
    </source>
</evidence>
<dbReference type="RefSeq" id="WP_369339514.1">
    <property type="nucleotide sequence ID" value="NZ_JBFYGN010000020.1"/>
</dbReference>
<evidence type="ECO:0000256" key="1">
    <source>
        <dbReference type="ARBA" id="ARBA00006432"/>
    </source>
</evidence>
<keyword evidence="3" id="KW-0547">Nucleotide-binding</keyword>
<proteinExistence type="inferred from homology"/>
<dbReference type="SUPFAM" id="SSF56801">
    <property type="entry name" value="Acetyl-CoA synthetase-like"/>
    <property type="match status" value="1"/>
</dbReference>
<dbReference type="EC" id="6.2.1.3" evidence="7"/>